<keyword evidence="4" id="KW-1185">Reference proteome</keyword>
<dbReference type="EC" id="2.4.-.-" evidence="3"/>
<organism evidence="3 4">
    <name type="scientific">Novosphingobium cyanobacteriorum</name>
    <dbReference type="NCBI Taxonomy" id="3024215"/>
    <lineage>
        <taxon>Bacteria</taxon>
        <taxon>Pseudomonadati</taxon>
        <taxon>Pseudomonadota</taxon>
        <taxon>Alphaproteobacteria</taxon>
        <taxon>Sphingomonadales</taxon>
        <taxon>Sphingomonadaceae</taxon>
        <taxon>Novosphingobium</taxon>
    </lineage>
</organism>
<reference evidence="3 4" key="1">
    <citation type="submission" date="2023-03" db="EMBL/GenBank/DDBJ databases">
        <title>Novosphingobium cyanobacteriorum sp. nov., isolated from a eutrophic reservoir during the Microcystis bloom period.</title>
        <authorList>
            <person name="Kang M."/>
            <person name="Le V."/>
            <person name="Ko S.-R."/>
            <person name="Lee S.-A."/>
            <person name="Ahn C.-Y."/>
        </authorList>
    </citation>
    <scope>NUCLEOTIDE SEQUENCE [LARGE SCALE GENOMIC DNA]</scope>
    <source>
        <strain evidence="3 4">HBC54</strain>
    </source>
</reference>
<comment type="caution">
    <text evidence="3">The sequence shown here is derived from an EMBL/GenBank/DDBJ whole genome shotgun (WGS) entry which is preliminary data.</text>
</comment>
<dbReference type="PANTHER" id="PTHR46401:SF2">
    <property type="entry name" value="GLYCOSYLTRANSFERASE WBBK-RELATED"/>
    <property type="match status" value="1"/>
</dbReference>
<evidence type="ECO:0000313" key="3">
    <source>
        <dbReference type="EMBL" id="MDF8334824.1"/>
    </source>
</evidence>
<evidence type="ECO:0000256" key="1">
    <source>
        <dbReference type="ARBA" id="ARBA00022679"/>
    </source>
</evidence>
<name>A0ABT6CLN3_9SPHN</name>
<feature type="domain" description="Glycosyl transferase family 1" evidence="2">
    <location>
        <begin position="97"/>
        <end position="242"/>
    </location>
</feature>
<dbReference type="EMBL" id="JAROCY010000017">
    <property type="protein sequence ID" value="MDF8334824.1"/>
    <property type="molecule type" value="Genomic_DNA"/>
</dbReference>
<proteinExistence type="predicted"/>
<sequence>MDPSTVVHAALRASDIVLCHDLGPLTHPELFTPAVCDLYRRAYAVVSRADARMVFVSQASMDAYRDLYGDNSDMRVIYPAIRAEIGGQGDPVAIPGPFLLTVGSVGNRKNQATSIEAFARSGLHQSGVSYVICGAREPGADAVAAVAASTPGVILLPYVTDAELQWLYGAASGFVLMSRLEGFGVPVAEAIARGLVPLVTADSVLEEVAGEGALVAPCHDADAIAAQMNRLVALTSAERALRQQRLARSIARFSRQSFAQGWSTLIHDVAGRAQLVPAGTVAFQGMQSASQAC</sequence>
<evidence type="ECO:0000313" key="4">
    <source>
        <dbReference type="Proteomes" id="UP001222770"/>
    </source>
</evidence>
<dbReference type="InterPro" id="IPR001296">
    <property type="entry name" value="Glyco_trans_1"/>
</dbReference>
<accession>A0ABT6CLN3</accession>
<dbReference type="Proteomes" id="UP001222770">
    <property type="component" value="Unassembled WGS sequence"/>
</dbReference>
<gene>
    <name evidence="3" type="ORF">POM99_16570</name>
</gene>
<dbReference type="Gene3D" id="3.40.50.2000">
    <property type="entry name" value="Glycogen Phosphorylase B"/>
    <property type="match status" value="1"/>
</dbReference>
<keyword evidence="1 3" id="KW-0808">Transferase</keyword>
<dbReference type="RefSeq" id="WP_277279596.1">
    <property type="nucleotide sequence ID" value="NZ_JAROCY010000017.1"/>
</dbReference>
<keyword evidence="3" id="KW-0328">Glycosyltransferase</keyword>
<evidence type="ECO:0000259" key="2">
    <source>
        <dbReference type="Pfam" id="PF00534"/>
    </source>
</evidence>
<dbReference type="SUPFAM" id="SSF53756">
    <property type="entry name" value="UDP-Glycosyltransferase/glycogen phosphorylase"/>
    <property type="match status" value="1"/>
</dbReference>
<protein>
    <submittedName>
        <fullName evidence="3">Glycosyltransferase</fullName>
        <ecNumber evidence="3">2.4.-.-</ecNumber>
    </submittedName>
</protein>
<dbReference type="Pfam" id="PF00534">
    <property type="entry name" value="Glycos_transf_1"/>
    <property type="match status" value="1"/>
</dbReference>
<dbReference type="PANTHER" id="PTHR46401">
    <property type="entry name" value="GLYCOSYLTRANSFERASE WBBK-RELATED"/>
    <property type="match status" value="1"/>
</dbReference>
<dbReference type="GO" id="GO:0016757">
    <property type="term" value="F:glycosyltransferase activity"/>
    <property type="evidence" value="ECO:0007669"/>
    <property type="project" value="UniProtKB-KW"/>
</dbReference>